<proteinExistence type="predicted"/>
<dbReference type="Proteomes" id="UP000070720">
    <property type="component" value="Chromosome 3"/>
</dbReference>
<reference evidence="1 3" key="3">
    <citation type="journal article" date="2015" name="BMC Genomics">
        <title>The completed genome sequence of the pathogenic ascomycete fungus Fusarium graminearum.</title>
        <authorList>
            <person name="King R."/>
            <person name="Urban M."/>
            <person name="Hammond-Kosack M.C."/>
            <person name="Hassani-Pak K."/>
            <person name="Hammond-Kosack K.E."/>
        </authorList>
    </citation>
    <scope>NUCLEOTIDE SEQUENCE [LARGE SCALE GENOMIC DNA]</scope>
    <source>
        <strain evidence="3">ATCC MYA-4620 / CBS 123657 / FGSC 9075 / NRRL 31084 / PH-1</strain>
        <strain evidence="1">PH-1</strain>
    </source>
</reference>
<reference evidence="2 3" key="1">
    <citation type="journal article" date="2007" name="Science">
        <title>The Fusarium graminearum genome reveals a link between localized polymorphism and pathogen specialization.</title>
        <authorList>
            <person name="Cuomo C.A."/>
            <person name="Gueldener U."/>
            <person name="Xu J.-R."/>
            <person name="Trail F."/>
            <person name="Turgeon B.G."/>
            <person name="Di Pietro A."/>
            <person name="Walton J.D."/>
            <person name="Ma L.-J."/>
            <person name="Baker S.E."/>
            <person name="Rep M."/>
            <person name="Adam G."/>
            <person name="Antoniw J."/>
            <person name="Baldwin T."/>
            <person name="Calvo S.E."/>
            <person name="Chang Y.-L."/>
            <person name="DeCaprio D."/>
            <person name="Gale L.R."/>
            <person name="Gnerre S."/>
            <person name="Goswami R.S."/>
            <person name="Hammond-Kosack K."/>
            <person name="Harris L.J."/>
            <person name="Hilburn K."/>
            <person name="Kennell J.C."/>
            <person name="Kroken S."/>
            <person name="Magnuson J.K."/>
            <person name="Mannhaupt G."/>
            <person name="Mauceli E.W."/>
            <person name="Mewes H.-W."/>
            <person name="Mitterbauer R."/>
            <person name="Muehlbauer G."/>
            <person name="Muensterkoetter M."/>
            <person name="Nelson D."/>
            <person name="O'Donnell K."/>
            <person name="Ouellet T."/>
            <person name="Qi W."/>
            <person name="Quesneville H."/>
            <person name="Roncero M.I.G."/>
            <person name="Seong K.-Y."/>
            <person name="Tetko I.V."/>
            <person name="Urban M."/>
            <person name="Waalwijk C."/>
            <person name="Ward T.J."/>
            <person name="Yao J."/>
            <person name="Birren B.W."/>
            <person name="Kistler H.C."/>
        </authorList>
    </citation>
    <scope>NUCLEOTIDE SEQUENCE [LARGE SCALE GENOMIC DNA]</scope>
    <source>
        <strain evidence="3">ATCC MYA-4620 / CBS 123657 / FGSC 9075 / NRRL 31084 / PH-1</strain>
        <strain evidence="2">PH-1 / ATCC MYA-4620 / FGSC 9075 / NRRL 31084</strain>
    </source>
</reference>
<dbReference type="InParanoid" id="A0A098DZV5"/>
<dbReference type="EnsemblFungi" id="CEF86867">
    <property type="protein sequence ID" value="CEF86867"/>
    <property type="gene ID" value="FGRRES_15324"/>
</dbReference>
<dbReference type="EMBL" id="HG970334">
    <property type="protein sequence ID" value="CEF86867.1"/>
    <property type="molecule type" value="Genomic_DNA"/>
</dbReference>
<evidence type="ECO:0000313" key="3">
    <source>
        <dbReference type="Proteomes" id="UP000070720"/>
    </source>
</evidence>
<reference evidence="2 3" key="2">
    <citation type="journal article" date="2010" name="Nature">
        <title>Comparative genomics reveals mobile pathogenicity chromosomes in Fusarium.</title>
        <authorList>
            <person name="Ma L.J."/>
            <person name="van der Does H.C."/>
            <person name="Borkovich K.A."/>
            <person name="Coleman J.J."/>
            <person name="Daboussi M.J."/>
            <person name="Di Pietro A."/>
            <person name="Dufresne M."/>
            <person name="Freitag M."/>
            <person name="Grabherr M."/>
            <person name="Henrissat B."/>
            <person name="Houterman P.M."/>
            <person name="Kang S."/>
            <person name="Shim W.B."/>
            <person name="Woloshuk C."/>
            <person name="Xie X."/>
            <person name="Xu J.R."/>
            <person name="Antoniw J."/>
            <person name="Baker S.E."/>
            <person name="Bluhm B.H."/>
            <person name="Breakspear A."/>
            <person name="Brown D.W."/>
            <person name="Butchko R.A."/>
            <person name="Chapman S."/>
            <person name="Coulson R."/>
            <person name="Coutinho P.M."/>
            <person name="Danchin E.G."/>
            <person name="Diener A."/>
            <person name="Gale L.R."/>
            <person name="Gardiner D.M."/>
            <person name="Goff S."/>
            <person name="Hammond-Kosack K.E."/>
            <person name="Hilburn K."/>
            <person name="Hua-Van A."/>
            <person name="Jonkers W."/>
            <person name="Kazan K."/>
            <person name="Kodira C.D."/>
            <person name="Koehrsen M."/>
            <person name="Kumar L."/>
            <person name="Lee Y.H."/>
            <person name="Li L."/>
            <person name="Manners J.M."/>
            <person name="Miranda-Saavedra D."/>
            <person name="Mukherjee M."/>
            <person name="Park G."/>
            <person name="Park J."/>
            <person name="Park S.Y."/>
            <person name="Proctor R.H."/>
            <person name="Regev A."/>
            <person name="Ruiz-Roldan M.C."/>
            <person name="Sain D."/>
            <person name="Sakthikumar S."/>
            <person name="Sykes S."/>
            <person name="Schwartz D.C."/>
            <person name="Turgeon B.G."/>
            <person name="Wapinski I."/>
            <person name="Yoder O."/>
            <person name="Young S."/>
            <person name="Zeng Q."/>
            <person name="Zhou S."/>
            <person name="Galagan J."/>
            <person name="Cuomo C.A."/>
            <person name="Kistler H.C."/>
            <person name="Rep M."/>
        </authorList>
    </citation>
    <scope>GENOME REANNOTATION</scope>
    <source>
        <strain evidence="3">ATCC MYA-4620 / CBS 123657 / FGSC 9075 / NRRL 31084 / PH-1</strain>
        <strain evidence="2">PH-1 / ATCC MYA-4620 / FGSC 9075 / NRRL 31084</strain>
    </source>
</reference>
<protein>
    <submittedName>
        <fullName evidence="1">Chromosome 3, complete genome</fullName>
    </submittedName>
</protein>
<gene>
    <name evidence="1" type="ORF">FGRAMPH1_01T19129</name>
</gene>
<evidence type="ECO:0000313" key="1">
    <source>
        <dbReference type="EMBL" id="CEF86867.1"/>
    </source>
</evidence>
<sequence length="165" mass="19039">MPSVRAMRRLLIFIKHALNLDIMQKPSASPAYQRRCGDIYRVIWSRNNDDRGAWHCGRDDLPALVEMEKDWAVSCLCFLLILNFWTSGFHSDTEIFREYSNYIIALPFQHTAPISKFTILLQHLALLCLGHQIICQSTILPEYSTGLVLESTTEPLYNPTTRRPV</sequence>
<dbReference type="AlphaFoldDB" id="A0A098DZV5"/>
<keyword evidence="3" id="KW-1185">Reference proteome</keyword>
<evidence type="ECO:0000313" key="2">
    <source>
        <dbReference type="EnsemblFungi" id="CEF86867"/>
    </source>
</evidence>
<accession>A0A0E0SKA4</accession>
<dbReference type="VEuPathDB" id="FungiDB:FGRAMPH1_01G19129"/>
<organism evidence="1 3">
    <name type="scientific">Gibberella zeae (strain ATCC MYA-4620 / CBS 123657 / FGSC 9075 / NRRL 31084 / PH-1)</name>
    <name type="common">Wheat head blight fungus</name>
    <name type="synonym">Fusarium graminearum</name>
    <dbReference type="NCBI Taxonomy" id="229533"/>
    <lineage>
        <taxon>Eukaryota</taxon>
        <taxon>Fungi</taxon>
        <taxon>Dikarya</taxon>
        <taxon>Ascomycota</taxon>
        <taxon>Pezizomycotina</taxon>
        <taxon>Sordariomycetes</taxon>
        <taxon>Hypocreomycetidae</taxon>
        <taxon>Hypocreales</taxon>
        <taxon>Nectriaceae</taxon>
        <taxon>Fusarium</taxon>
    </lineage>
</organism>
<reference evidence="2" key="4">
    <citation type="submission" date="2017-01" db="UniProtKB">
        <authorList>
            <consortium name="EnsemblFungi"/>
        </authorList>
    </citation>
    <scope>IDENTIFICATION</scope>
    <source>
        <strain evidence="2">PH-1 / ATCC MYA-4620 / FGSC 9075 / NRRL 31084</strain>
    </source>
</reference>
<name>A0A098DZV5_GIBZE</name>
<accession>A0A098DZV5</accession>